<evidence type="ECO:0000256" key="1">
    <source>
        <dbReference type="SAM" id="MobiDB-lite"/>
    </source>
</evidence>
<comment type="caution">
    <text evidence="2">The sequence shown here is derived from an EMBL/GenBank/DDBJ whole genome shotgun (WGS) entry which is preliminary data.</text>
</comment>
<dbReference type="EMBL" id="JASBNA010000015">
    <property type="protein sequence ID" value="KAK7686821.1"/>
    <property type="molecule type" value="Genomic_DNA"/>
</dbReference>
<protein>
    <submittedName>
        <fullName evidence="2">Uncharacterized protein</fullName>
    </submittedName>
</protein>
<reference evidence="2 3" key="1">
    <citation type="submission" date="2022-09" db="EMBL/GenBank/DDBJ databases">
        <authorList>
            <person name="Palmer J.M."/>
        </authorList>
    </citation>
    <scope>NUCLEOTIDE SEQUENCE [LARGE SCALE GENOMIC DNA]</scope>
    <source>
        <strain evidence="2 3">DSM 7382</strain>
    </source>
</reference>
<feature type="compositionally biased region" description="Polar residues" evidence="1">
    <location>
        <begin position="37"/>
        <end position="49"/>
    </location>
</feature>
<name>A0AAW0GB32_9APHY</name>
<feature type="compositionally biased region" description="Polar residues" evidence="1">
    <location>
        <begin position="56"/>
        <end position="68"/>
    </location>
</feature>
<feature type="compositionally biased region" description="Low complexity" evidence="1">
    <location>
        <begin position="16"/>
        <end position="32"/>
    </location>
</feature>
<feature type="region of interest" description="Disordered" evidence="1">
    <location>
        <begin position="14"/>
        <end position="116"/>
    </location>
</feature>
<sequence length="160" mass="17083">MPLITSEEFDLITGDLPLKLKSSSSSSTSKDSAANKLKSNMNIKHQIFQSPLYDKTSGSDTNGNISFTSMSNGNASDSGGSSTTTPAKRRPGRRAGTNSNSNSNDKDDDPDKQHTEAALLAKIMKQFSGPAAAKNDELNEDLNMMGVKTRWPVDQLGKAA</sequence>
<organism evidence="2 3">
    <name type="scientific">Cerrena zonata</name>
    <dbReference type="NCBI Taxonomy" id="2478898"/>
    <lineage>
        <taxon>Eukaryota</taxon>
        <taxon>Fungi</taxon>
        <taxon>Dikarya</taxon>
        <taxon>Basidiomycota</taxon>
        <taxon>Agaricomycotina</taxon>
        <taxon>Agaricomycetes</taxon>
        <taxon>Polyporales</taxon>
        <taxon>Cerrenaceae</taxon>
        <taxon>Cerrena</taxon>
    </lineage>
</organism>
<keyword evidence="3" id="KW-1185">Reference proteome</keyword>
<dbReference type="Proteomes" id="UP001385951">
    <property type="component" value="Unassembled WGS sequence"/>
</dbReference>
<evidence type="ECO:0000313" key="3">
    <source>
        <dbReference type="Proteomes" id="UP001385951"/>
    </source>
</evidence>
<gene>
    <name evidence="2" type="ORF">QCA50_009896</name>
</gene>
<feature type="compositionally biased region" description="Low complexity" evidence="1">
    <location>
        <begin position="69"/>
        <end position="85"/>
    </location>
</feature>
<dbReference type="AlphaFoldDB" id="A0AAW0GB32"/>
<proteinExistence type="predicted"/>
<accession>A0AAW0GB32</accession>
<evidence type="ECO:0000313" key="2">
    <source>
        <dbReference type="EMBL" id="KAK7686821.1"/>
    </source>
</evidence>